<sequence length="1143" mass="132676">MDPYHMFGKKDIPTRKECKETTAFLQQRSPKKQKTVHQKSSQNQKETQPKLFHTQKTSRFEKYFQMLNQKIHLNQNSYWNTNSNSQMYTPPYTSQQPYQRIKTVAGINTVSVNLMSKFGDMNTNVASSSSNLNLPTATSLNTSSIDTHVNYDSSEGSSDDSYSSLDEEETHTNNKVMGYDILTEGYYDHGDPLIECQYCGAKMWYQERMKKNTHSANPKYQLCCGNGKVQLPLLKSPPPLLQHLLFDRDSSDSKNFQQQIRVYNMMFAFTSPGAKLDNKINNGRGPPIIKIQGQPCHRIGSLLPMPGQSPKFAQLYIYDTENEIQNRLQGFRNNNNIDPDIVYKLSEMLYQHNTHTKSFRMVRERLNQGNANNLKLRLISERFTDGRINNQPTVSEVAALIVGDVDTASKRDIIIETQRGKLQRIDEFHASYLAYQYPLIFPYGEDGYRRGVAHRDRESSKSNKRNWLTIREWLAFRIQSRTEEGQTLLCSRKLYQQFLVDGFAMLESERLEWLRKNQSKLRVSKYRSLNETDHQIQTQGSNKGKRVILPATHVGSRRYMDQLYFDGMAICSYVGFPDLFITFTCNPNWPEIQRVLGSMNLKAHDRPDIISRVFKMKLDELLSDLTKKNMLGKVLAYIYTIEFQKRGLPHAHILIFLHPSNKLPTPGVIDKIISAEIPNQEHEKELYNLVKNHMIHGPCGLSHKSSPCMKDGKCTKYYPKKYQNSTIVDKEGYPVYRRRDNGNTIVKNGVSLNNKHIVPYNPTLLMKYQAHINVEWCSKSASIKYLFKHINKGYGRITAVVDPTQDRDSTQSGNIDEIKQYFDCRYVSPGEACWRIFSFPIHGRKPAVERLFFHIPGEQPVYFNDYEHIDDVLLKPSVTESMFTSWMQANKIYPQAKNLTYAQFVSKFAYDKRKRSWKPRMKGYTIGRLIWVPPSTGELFYLRMMLTAVKGPVSYEDIKTVAHIQYKTFREACFAMGFLEDDRKHIETIKEANVWGSGKYLRKLFSTMLLSCTINRPDHVWNQTWKLLSDGILYDQRKLTANQDLQLTSEEIQSLSLLEIEKHLQTNRRSLKEYPSMPYPKGYVASQLGNRLIYEECGYDQSIQQQQFQQLFSSLTGYQIYVYCTNKHSLYELSNLDVPSFKN</sequence>
<keyword evidence="3" id="KW-0347">Helicase</keyword>
<dbReference type="Pfam" id="PF14214">
    <property type="entry name" value="Helitron_like_N"/>
    <property type="match status" value="1"/>
</dbReference>
<organism evidence="3">
    <name type="scientific">Medicago truncatula</name>
    <name type="common">Barrel medic</name>
    <name type="synonym">Medicago tribuloides</name>
    <dbReference type="NCBI Taxonomy" id="3880"/>
    <lineage>
        <taxon>Eukaryota</taxon>
        <taxon>Viridiplantae</taxon>
        <taxon>Streptophyta</taxon>
        <taxon>Embryophyta</taxon>
        <taxon>Tracheophyta</taxon>
        <taxon>Spermatophyta</taxon>
        <taxon>Magnoliopsida</taxon>
        <taxon>eudicotyledons</taxon>
        <taxon>Gunneridae</taxon>
        <taxon>Pentapetalae</taxon>
        <taxon>rosids</taxon>
        <taxon>fabids</taxon>
        <taxon>Fabales</taxon>
        <taxon>Fabaceae</taxon>
        <taxon>Papilionoideae</taxon>
        <taxon>50 kb inversion clade</taxon>
        <taxon>NPAAA clade</taxon>
        <taxon>Hologalegina</taxon>
        <taxon>IRL clade</taxon>
        <taxon>Trifolieae</taxon>
        <taxon>Medicago</taxon>
    </lineage>
</organism>
<accession>A0A396ITR3</accession>
<feature type="region of interest" description="Disordered" evidence="1">
    <location>
        <begin position="23"/>
        <end position="50"/>
    </location>
</feature>
<keyword evidence="3" id="KW-0378">Hydrolase</keyword>
<proteinExistence type="predicted"/>
<protein>
    <submittedName>
        <fullName evidence="3">Putative helitron helicase-like domain-containing protein</fullName>
    </submittedName>
</protein>
<dbReference type="Gramene" id="rna15536">
    <property type="protein sequence ID" value="RHN67355.1"/>
    <property type="gene ID" value="gene15536"/>
</dbReference>
<keyword evidence="3" id="KW-0067">ATP-binding</keyword>
<feature type="compositionally biased region" description="Low complexity" evidence="1">
    <location>
        <begin position="152"/>
        <end position="164"/>
    </location>
</feature>
<dbReference type="InterPro" id="IPR025476">
    <property type="entry name" value="Helitron_helicase-like"/>
</dbReference>
<evidence type="ECO:0000256" key="1">
    <source>
        <dbReference type="SAM" id="MobiDB-lite"/>
    </source>
</evidence>
<name>A0A396ITR3_MEDTR</name>
<comment type="caution">
    <text evidence="3">The sequence shown here is derived from an EMBL/GenBank/DDBJ whole genome shotgun (WGS) entry which is preliminary data.</text>
</comment>
<feature type="region of interest" description="Disordered" evidence="1">
    <location>
        <begin position="146"/>
        <end position="170"/>
    </location>
</feature>
<dbReference type="GO" id="GO:0004386">
    <property type="term" value="F:helicase activity"/>
    <property type="evidence" value="ECO:0007669"/>
    <property type="project" value="UniProtKB-KW"/>
</dbReference>
<reference evidence="3" key="1">
    <citation type="journal article" date="2018" name="Nat. Plants">
        <title>Whole-genome landscape of Medicago truncatula symbiotic genes.</title>
        <authorList>
            <person name="Pecrix Y."/>
            <person name="Gamas P."/>
            <person name="Carrere S."/>
        </authorList>
    </citation>
    <scope>NUCLEOTIDE SEQUENCE</scope>
    <source>
        <tissue evidence="3">Leaves</tissue>
    </source>
</reference>
<evidence type="ECO:0000259" key="2">
    <source>
        <dbReference type="Pfam" id="PF14214"/>
    </source>
</evidence>
<dbReference type="EMBL" id="PSQE01000003">
    <property type="protein sequence ID" value="RHN67355.1"/>
    <property type="molecule type" value="Genomic_DNA"/>
</dbReference>
<dbReference type="PANTHER" id="PTHR45786:SF66">
    <property type="entry name" value="HOOK MOTIF PROTEIN, PUTATIVE-RELATED"/>
    <property type="match status" value="1"/>
</dbReference>
<gene>
    <name evidence="3" type="ORF">MtrunA17_Chr3g0101871</name>
</gene>
<feature type="domain" description="Helitron helicase-like" evidence="2">
    <location>
        <begin position="473"/>
        <end position="655"/>
    </location>
</feature>
<keyword evidence="3" id="KW-0547">Nucleotide-binding</keyword>
<evidence type="ECO:0000313" key="3">
    <source>
        <dbReference type="EMBL" id="RHN67355.1"/>
    </source>
</evidence>
<dbReference type="AlphaFoldDB" id="A0A396ITR3"/>
<dbReference type="Proteomes" id="UP000265566">
    <property type="component" value="Chromosome 3"/>
</dbReference>
<dbReference type="PANTHER" id="PTHR45786">
    <property type="entry name" value="DNA BINDING PROTEIN-LIKE"/>
    <property type="match status" value="1"/>
</dbReference>